<dbReference type="EMBL" id="OCZC01000067">
    <property type="protein sequence ID" value="SOO24751.1"/>
    <property type="molecule type" value="Genomic_DNA"/>
</dbReference>
<accession>A0A7Z7NHF4</accession>
<name>A0A7Z7NHF4_XANCH</name>
<proteinExistence type="predicted"/>
<evidence type="ECO:0000313" key="2">
    <source>
        <dbReference type="Proteomes" id="UP000234345"/>
    </source>
</evidence>
<dbReference type="AlphaFoldDB" id="A0A7Z7NHF4"/>
<reference evidence="1 2" key="1">
    <citation type="submission" date="2017-10" db="EMBL/GenBank/DDBJ databases">
        <authorList>
            <person name="Regsiter A."/>
            <person name="William W."/>
        </authorList>
    </citation>
    <scope>NUCLEOTIDE SEQUENCE [LARGE SCALE GENOMIC DNA]</scope>
    <source>
        <strain evidence="1 2">CFBP6991</strain>
    </source>
</reference>
<organism evidence="1 2">
    <name type="scientific">Xanthomonas campestris pv. phaseoli</name>
    <dbReference type="NCBI Taxonomy" id="317013"/>
    <lineage>
        <taxon>Bacteria</taxon>
        <taxon>Pseudomonadati</taxon>
        <taxon>Pseudomonadota</taxon>
        <taxon>Gammaproteobacteria</taxon>
        <taxon>Lysobacterales</taxon>
        <taxon>Lysobacteraceae</taxon>
        <taxon>Xanthomonas</taxon>
    </lineage>
</organism>
<gene>
    <name evidence="1" type="ORF">XFF6991_400026</name>
</gene>
<sequence length="32" mass="3748">MLDVLQFDQFNWSLPARYRGTLCSMDAAIHFT</sequence>
<protein>
    <submittedName>
        <fullName evidence="1">Uncharacterized protein</fullName>
    </submittedName>
</protein>
<comment type="caution">
    <text evidence="1">The sequence shown here is derived from an EMBL/GenBank/DDBJ whole genome shotgun (WGS) entry which is preliminary data.</text>
</comment>
<evidence type="ECO:0000313" key="1">
    <source>
        <dbReference type="EMBL" id="SOO24751.1"/>
    </source>
</evidence>
<dbReference type="Proteomes" id="UP000234345">
    <property type="component" value="Unassembled WGS sequence"/>
</dbReference>